<keyword evidence="7" id="KW-0654">Proteoglycan</keyword>
<evidence type="ECO:0000313" key="16">
    <source>
        <dbReference type="Proteomes" id="UP001178461"/>
    </source>
</evidence>
<organism evidence="15 16">
    <name type="scientific">Podarcis lilfordi</name>
    <name type="common">Lilford's wall lizard</name>
    <dbReference type="NCBI Taxonomy" id="74358"/>
    <lineage>
        <taxon>Eukaryota</taxon>
        <taxon>Metazoa</taxon>
        <taxon>Chordata</taxon>
        <taxon>Craniata</taxon>
        <taxon>Vertebrata</taxon>
        <taxon>Euteleostomi</taxon>
        <taxon>Lepidosauria</taxon>
        <taxon>Squamata</taxon>
        <taxon>Bifurcata</taxon>
        <taxon>Unidentata</taxon>
        <taxon>Episquamata</taxon>
        <taxon>Laterata</taxon>
        <taxon>Lacertibaenia</taxon>
        <taxon>Lacertidae</taxon>
        <taxon>Podarcis</taxon>
    </lineage>
</organism>
<dbReference type="GO" id="GO:0009966">
    <property type="term" value="P:regulation of signal transduction"/>
    <property type="evidence" value="ECO:0007669"/>
    <property type="project" value="InterPro"/>
</dbReference>
<dbReference type="PANTHER" id="PTHR16165">
    <property type="entry name" value="NXPE FAMILY MEMBER"/>
    <property type="match status" value="1"/>
</dbReference>
<dbReference type="Proteomes" id="UP001178461">
    <property type="component" value="Chromosome 13"/>
</dbReference>
<name>A0AA35L9J4_9SAUR</name>
<keyword evidence="6 13" id="KW-0732">Signal</keyword>
<evidence type="ECO:0000256" key="10">
    <source>
        <dbReference type="ARBA" id="ARBA00023207"/>
    </source>
</evidence>
<dbReference type="InterPro" id="IPR014756">
    <property type="entry name" value="Ig_E-set"/>
</dbReference>
<keyword evidence="10" id="KW-0357">Heparan sulfate</keyword>
<evidence type="ECO:0000256" key="8">
    <source>
        <dbReference type="ARBA" id="ARBA00023136"/>
    </source>
</evidence>
<evidence type="ECO:0000256" key="1">
    <source>
        <dbReference type="ARBA" id="ARBA00004609"/>
    </source>
</evidence>
<evidence type="ECO:0000256" key="9">
    <source>
        <dbReference type="ARBA" id="ARBA00023180"/>
    </source>
</evidence>
<dbReference type="SUPFAM" id="SSF81296">
    <property type="entry name" value="E set domains"/>
    <property type="match status" value="1"/>
</dbReference>
<dbReference type="AlphaFoldDB" id="A0AA35L9J4"/>
<evidence type="ECO:0000256" key="5">
    <source>
        <dbReference type="ARBA" id="ARBA00022622"/>
    </source>
</evidence>
<feature type="signal peptide" evidence="13">
    <location>
        <begin position="1"/>
        <end position="22"/>
    </location>
</feature>
<keyword evidence="11" id="KW-0449">Lipoprotein</keyword>
<dbReference type="GO" id="GO:0005886">
    <property type="term" value="C:plasma membrane"/>
    <property type="evidence" value="ECO:0007669"/>
    <property type="project" value="UniProtKB-SubCell"/>
</dbReference>
<dbReference type="Gene3D" id="2.60.40.10">
    <property type="entry name" value="Immunoglobulins"/>
    <property type="match status" value="1"/>
</dbReference>
<comment type="similarity">
    <text evidence="3">Belongs to the glypican family.</text>
</comment>
<sequence length="1084" mass="118804">MAPLRLLLLQLLPLLCAAAAAGGETRGAARSCAESRQALAGRGFALASLPPSLISGEHLRICPQEYTCCASETEERLSEQSRGDLQGLVGEAAGFLLSTLGSRQRRFHDFFRELLAGAEQSLQAMFTRSYGRLYAQHARLFQGLFVELRRHLQGARPGLDEALSDFWARLLERMLPLLNPQYSFPEGYLECVGHQAEGLRAFGDSPRQLRVQVTRAFIAARAFVQGLATGRDVVVQAVKLSPSGECRRAHMRLSYCPLCRGTPALKPCNGFCLNVMKGCFASAVELDPEWERFLDALTQLAERLGGPFNFELAADSIGVKISEAIMFLQEHSVQISAKVFQSCGSPRPAPARSRRSPREEAKRRFRTYLPEEKPTTAAGTNLDRLVSDVKEKLRLMRRFWVMLPHTLCSDEKVAADVTNEDSCWNGQARGRYLPDVTGDGLVNQINNPEVEVDISRPDMPTRQHVLALRSATSRLVGACNGQDLDFQDADEDGGSGSGAGAARTVVHGPDSAKRETKVALGLSESKSLPPSCPVSTDRPAQEAMRHLAKKTSGGCRPAAFFCFGLTLLLVVLYYIIATEKPRAQSAPPPARDTRPTPMPSPDAREMQALLQLIEWPAPAEAADVTFASSTSPEKSGYALLHAPRNYTVGDTLLVRLEARDHAGRRKRYGGDFVRAKVHSPELKAAAAGTVQDHGNGSYTLAFPLLWAGAVRVAVRLTHSSEAVALLRRIRRSQPSTVAFSGYFAQPDQPGKEEVTECNVHPPPGPACQYVDPGTGERWFCARPQAHPCTALVRHSSGRYKSVLAPREKALFARAVTDQPIPGSVPVIRVLSNPQQAIVTPPPQPCRPGLAPANPVGFYYQDTWVSLLCSSRPFTTPDSALSCLKGKIVHMVGDSTLRQWWEFLVEFIPSLQHIDLHVTYQSGPLLAVEATRGLVLSWRAHGLPLRTGKTMMADLHYLANELDGLGGGPDTVVAFTLWAHFTTFPLEVYIRRLRRVRQAVAQLLARSPLTTVVIKTANTGYKSVYGSDWLSLQLDHLLRAMFTGLRVAIVDAWAMTSCHYLPDNIHPGKVVVQNEVASFLSYVCP</sequence>
<feature type="region of interest" description="Disordered" evidence="12">
    <location>
        <begin position="582"/>
        <end position="601"/>
    </location>
</feature>
<accession>A0AA35L9J4</accession>
<evidence type="ECO:0000256" key="4">
    <source>
        <dbReference type="ARBA" id="ARBA00022475"/>
    </source>
</evidence>
<keyword evidence="16" id="KW-1185">Reference proteome</keyword>
<dbReference type="PANTHER" id="PTHR16165:SF23">
    <property type="entry name" value="NEUREXOPHILIN AND PC-ESTERASE DOMAIN FAMILY, MEMBER 5"/>
    <property type="match status" value="1"/>
</dbReference>
<reference evidence="15" key="1">
    <citation type="submission" date="2022-12" db="EMBL/GenBank/DDBJ databases">
        <authorList>
            <person name="Alioto T."/>
            <person name="Alioto T."/>
            <person name="Gomez Garrido J."/>
        </authorList>
    </citation>
    <scope>NUCLEOTIDE SEQUENCE</scope>
</reference>
<evidence type="ECO:0000256" key="7">
    <source>
        <dbReference type="ARBA" id="ARBA00022974"/>
    </source>
</evidence>
<evidence type="ECO:0000256" key="6">
    <source>
        <dbReference type="ARBA" id="ARBA00022729"/>
    </source>
</evidence>
<evidence type="ECO:0000256" key="13">
    <source>
        <dbReference type="SAM" id="SignalP"/>
    </source>
</evidence>
<dbReference type="Pfam" id="PF24536">
    <property type="entry name" value="NXPE4_C"/>
    <property type="match status" value="1"/>
</dbReference>
<dbReference type="Pfam" id="PF06312">
    <property type="entry name" value="Neurexophilin"/>
    <property type="match status" value="1"/>
</dbReference>
<gene>
    <name evidence="15" type="ORF">PODLI_1B025608</name>
</gene>
<keyword evidence="9" id="KW-0325">Glycoprotein</keyword>
<dbReference type="EMBL" id="OX395138">
    <property type="protein sequence ID" value="CAI5791728.1"/>
    <property type="molecule type" value="Genomic_DNA"/>
</dbReference>
<evidence type="ECO:0000256" key="3">
    <source>
        <dbReference type="ARBA" id="ARBA00010260"/>
    </source>
</evidence>
<evidence type="ECO:0000256" key="11">
    <source>
        <dbReference type="ARBA" id="ARBA00023288"/>
    </source>
</evidence>
<feature type="region of interest" description="Disordered" evidence="12">
    <location>
        <begin position="343"/>
        <end position="362"/>
    </location>
</feature>
<dbReference type="InterPro" id="IPR001863">
    <property type="entry name" value="Glypican"/>
</dbReference>
<protein>
    <submittedName>
        <fullName evidence="15">NXPE family member 3-like</fullName>
    </submittedName>
</protein>
<comment type="similarity">
    <text evidence="2">Belongs to the NXPE family.</text>
</comment>
<evidence type="ECO:0000256" key="12">
    <source>
        <dbReference type="SAM" id="MobiDB-lite"/>
    </source>
</evidence>
<dbReference type="GO" id="GO:0098552">
    <property type="term" value="C:side of membrane"/>
    <property type="evidence" value="ECO:0007669"/>
    <property type="project" value="UniProtKB-KW"/>
</dbReference>
<dbReference type="InterPro" id="IPR026845">
    <property type="entry name" value="NXPH/NXPE"/>
</dbReference>
<keyword evidence="8" id="KW-0472">Membrane</keyword>
<evidence type="ECO:0000313" key="15">
    <source>
        <dbReference type="EMBL" id="CAI5791728.1"/>
    </source>
</evidence>
<evidence type="ECO:0000256" key="2">
    <source>
        <dbReference type="ARBA" id="ARBA00005431"/>
    </source>
</evidence>
<feature type="domain" description="NXPE C-terminal" evidence="14">
    <location>
        <begin position="863"/>
        <end position="1083"/>
    </location>
</feature>
<dbReference type="InterPro" id="IPR057106">
    <property type="entry name" value="NXPE4_C"/>
</dbReference>
<proteinExistence type="inferred from homology"/>
<keyword evidence="4" id="KW-1003">Cell membrane</keyword>
<feature type="region of interest" description="Disordered" evidence="12">
    <location>
        <begin position="487"/>
        <end position="537"/>
    </location>
</feature>
<dbReference type="InterPro" id="IPR013783">
    <property type="entry name" value="Ig-like_fold"/>
</dbReference>
<evidence type="ECO:0000259" key="14">
    <source>
        <dbReference type="Pfam" id="PF24536"/>
    </source>
</evidence>
<feature type="chain" id="PRO_5041393657" evidence="13">
    <location>
        <begin position="23"/>
        <end position="1084"/>
    </location>
</feature>
<feature type="compositionally biased region" description="Pro residues" evidence="12">
    <location>
        <begin position="586"/>
        <end position="600"/>
    </location>
</feature>
<comment type="subcellular location">
    <subcellularLocation>
        <location evidence="1">Cell membrane</location>
        <topology evidence="1">Lipid-anchor</topology>
        <topology evidence="1">GPI-anchor</topology>
    </subcellularLocation>
</comment>
<keyword evidence="5" id="KW-0336">GPI-anchor</keyword>
<dbReference type="Pfam" id="PF01153">
    <property type="entry name" value="Glypican"/>
    <property type="match status" value="1"/>
</dbReference>